<dbReference type="AlphaFoldDB" id="A0A1Z4KU05"/>
<sequence>MEIIYPAFYLTVRAIEDEFGEIDETRASI</sequence>
<proteinExistence type="predicted"/>
<evidence type="ECO:0000313" key="1">
    <source>
        <dbReference type="EMBL" id="BAY72363.1"/>
    </source>
</evidence>
<gene>
    <name evidence="1" type="ORF">NIES23_51880</name>
</gene>
<accession>A0A1Z4KU05</accession>
<evidence type="ECO:0000313" key="2">
    <source>
        <dbReference type="Proteomes" id="UP000217507"/>
    </source>
</evidence>
<dbReference type="Proteomes" id="UP000217507">
    <property type="component" value="Chromosome"/>
</dbReference>
<dbReference type="EMBL" id="AP018216">
    <property type="protein sequence ID" value="BAY72363.1"/>
    <property type="molecule type" value="Genomic_DNA"/>
</dbReference>
<name>A0A1Z4KU05_ANAVA</name>
<protein>
    <submittedName>
        <fullName evidence="1">Uncharacterized protein</fullName>
    </submittedName>
</protein>
<organism evidence="1 2">
    <name type="scientific">Trichormus variabilis NIES-23</name>
    <dbReference type="NCBI Taxonomy" id="1973479"/>
    <lineage>
        <taxon>Bacteria</taxon>
        <taxon>Bacillati</taxon>
        <taxon>Cyanobacteriota</taxon>
        <taxon>Cyanophyceae</taxon>
        <taxon>Nostocales</taxon>
        <taxon>Nostocaceae</taxon>
        <taxon>Trichormus</taxon>
    </lineage>
</organism>
<reference evidence="1 2" key="1">
    <citation type="submission" date="2017-06" db="EMBL/GenBank/DDBJ databases">
        <title>Genome sequencing of cyanobaciteial culture collection at National Institute for Environmental Studies (NIES).</title>
        <authorList>
            <person name="Hirose Y."/>
            <person name="Shimura Y."/>
            <person name="Fujisawa T."/>
            <person name="Nakamura Y."/>
            <person name="Kawachi M."/>
        </authorList>
    </citation>
    <scope>NUCLEOTIDE SEQUENCE [LARGE SCALE GENOMIC DNA]</scope>
    <source>
        <strain evidence="1 2">NIES-23</strain>
    </source>
</reference>